<reference evidence="4 5" key="1">
    <citation type="journal article" date="2012" name="Stand. Genomic Sci.">
        <title>Complete genome sequence of the sulfur compounds oxidizing chemolithoautotroph Sulfuricurvum kujiense type strain (YK-1(T)).</title>
        <authorList>
            <person name="Han C."/>
            <person name="Kotsyurbenko O."/>
            <person name="Chertkov O."/>
            <person name="Held B."/>
            <person name="Lapidus A."/>
            <person name="Nolan M."/>
            <person name="Lucas S."/>
            <person name="Hammon N."/>
            <person name="Deshpande S."/>
            <person name="Cheng J.F."/>
            <person name="Tapia R."/>
            <person name="Goodwin L.A."/>
            <person name="Pitluck S."/>
            <person name="Liolios K."/>
            <person name="Pagani I."/>
            <person name="Ivanova N."/>
            <person name="Mavromatis K."/>
            <person name="Mikhailova N."/>
            <person name="Pati A."/>
            <person name="Chen A."/>
            <person name="Palaniappan K."/>
            <person name="Land M."/>
            <person name="Hauser L."/>
            <person name="Chang Y.J."/>
            <person name="Jeffries C.D."/>
            <person name="Brambilla E.M."/>
            <person name="Rohde M."/>
            <person name="Spring S."/>
            <person name="Sikorski J."/>
            <person name="Goker M."/>
            <person name="Woyke T."/>
            <person name="Bristow J."/>
            <person name="Eisen J.A."/>
            <person name="Markowitz V."/>
            <person name="Hugenholtz P."/>
            <person name="Kyrpides N.C."/>
            <person name="Klenk H.P."/>
            <person name="Detter J.C."/>
        </authorList>
    </citation>
    <scope>NUCLEOTIDE SEQUENCE [LARGE SCALE GENOMIC DNA]</scope>
    <source>
        <strain evidence="5">ATCC BAA-921 / DSM 16994 / JCM 11577 / YK-1</strain>
    </source>
</reference>
<protein>
    <recommendedName>
        <fullName evidence="6">FecR protein domain-containing protein</fullName>
    </recommendedName>
</protein>
<dbReference type="KEGG" id="sku:Sulku_2095"/>
<feature type="domain" description="Transferrin-binding protein B C-lobe/N-lobe beta-barrel" evidence="2">
    <location>
        <begin position="871"/>
        <end position="1000"/>
    </location>
</feature>
<keyword evidence="5" id="KW-1185">Reference proteome</keyword>
<dbReference type="HOGENOM" id="CLU_299549_0_0_7"/>
<dbReference type="Proteomes" id="UP000008721">
    <property type="component" value="Chromosome"/>
</dbReference>
<dbReference type="InterPro" id="IPR001677">
    <property type="entry name" value="TbpB_B_D"/>
</dbReference>
<dbReference type="STRING" id="709032.Sulku_2095"/>
<evidence type="ECO:0000313" key="4">
    <source>
        <dbReference type="EMBL" id="ADR34755.1"/>
    </source>
</evidence>
<dbReference type="Pfam" id="PF04773">
    <property type="entry name" value="FecR"/>
    <property type="match status" value="1"/>
</dbReference>
<feature type="compositionally biased region" description="Gly residues" evidence="1">
    <location>
        <begin position="247"/>
        <end position="264"/>
    </location>
</feature>
<feature type="domain" description="FecR protein" evidence="3">
    <location>
        <begin position="53"/>
        <end position="152"/>
    </location>
</feature>
<evidence type="ECO:0000256" key="1">
    <source>
        <dbReference type="SAM" id="MobiDB-lite"/>
    </source>
</evidence>
<dbReference type="EMBL" id="CP002355">
    <property type="protein sequence ID" value="ADR34755.1"/>
    <property type="molecule type" value="Genomic_DNA"/>
</dbReference>
<evidence type="ECO:0000259" key="2">
    <source>
        <dbReference type="Pfam" id="PF01298"/>
    </source>
</evidence>
<evidence type="ECO:0008006" key="6">
    <source>
        <dbReference type="Google" id="ProtNLM"/>
    </source>
</evidence>
<dbReference type="PANTHER" id="PTHR38731:SF1">
    <property type="entry name" value="FECR PROTEIN DOMAIN-CONTAINING PROTEIN"/>
    <property type="match status" value="1"/>
</dbReference>
<dbReference type="Pfam" id="PF01298">
    <property type="entry name" value="TbpB_B_D"/>
    <property type="match status" value="1"/>
</dbReference>
<accession>E4U2Z1</accession>
<dbReference type="RefSeq" id="WP_013460952.1">
    <property type="nucleotide sequence ID" value="NC_014762.1"/>
</dbReference>
<evidence type="ECO:0000313" key="5">
    <source>
        <dbReference type="Proteomes" id="UP000008721"/>
    </source>
</evidence>
<organism evidence="4 5">
    <name type="scientific">Sulfuricurvum kujiense (strain ATCC BAA-921 / DSM 16994 / JCM 11577 / YK-1)</name>
    <dbReference type="NCBI Taxonomy" id="709032"/>
    <lineage>
        <taxon>Bacteria</taxon>
        <taxon>Pseudomonadati</taxon>
        <taxon>Campylobacterota</taxon>
        <taxon>Epsilonproteobacteria</taxon>
        <taxon>Campylobacterales</taxon>
        <taxon>Sulfurimonadaceae</taxon>
        <taxon>Sulfuricurvum</taxon>
    </lineage>
</organism>
<feature type="region of interest" description="Disordered" evidence="1">
    <location>
        <begin position="194"/>
        <end position="266"/>
    </location>
</feature>
<dbReference type="eggNOG" id="COG4254">
    <property type="taxonomic scope" value="Bacteria"/>
</dbReference>
<name>E4U2Z1_SULKY</name>
<dbReference type="SUPFAM" id="SSF56925">
    <property type="entry name" value="OMPA-like"/>
    <property type="match status" value="2"/>
</dbReference>
<dbReference type="Gene3D" id="2.40.160.90">
    <property type="match status" value="1"/>
</dbReference>
<proteinExistence type="predicted"/>
<evidence type="ECO:0000259" key="3">
    <source>
        <dbReference type="Pfam" id="PF04773"/>
    </source>
</evidence>
<dbReference type="InterPro" id="IPR006860">
    <property type="entry name" value="FecR"/>
</dbReference>
<dbReference type="InterPro" id="IPR011250">
    <property type="entry name" value="OMP/PagP_B-barrel"/>
</dbReference>
<sequence length="1001" mass="103816">MSFFTHIFLFLLLFSFSLYGSVGKVSLLKGEGSLERSGRVSPLQTGMKLEERDTLSTGINGHVQLIFDDKTVITLGSKAVFKVEEYVNEAVKPKAKFSFNQGTFKAITGKIGKTAPENFTLETKTATIGIRGTIIRGKIGRNEDKIMCEKGSISVRSHITGREFILPMGRLIVLPHSAPPNPPRDVQSADLIELGLNGTPPPENPDGGSPSGGSSGNGSGSGSSGDGGSLGGATAPLGGLTESSGIGTSGGTTGTGTGTSGGGFAPPLMPLIPAAALTALDTSFQTLQQETVSQEVLAQECPSGTTGTYPDCVALTCPSGTTGTYPDCVALTCPSGTTGTYPDCVALTCPSGTTGTYPDCVALTCPSGTTGTYPDCVALTCPSGTTGTYPDCVALTCPSGTTGTYPDCVALTCPSGTTGTYPDCVALTCPSGTTGVYPNCVSDYVPPTIYNASRNVTLSGKMIHSFDNIGYFYGLGSGSYTLVQNTLSTQSGGNSLYFYDVGNIAVSPPYEFKTVDWSVSLPNTEAGTTYSGYSDLGTIVPAMTFTSPDGSVSIASSVLPKLYTDNMQQFFVLYYSTYPNTVATYGKIFDYSEWFGMITPYSALATLFPNREVATYRSPVDSTDVITVNYGNRHLLGISMDKSSSHFSIGVGRIAADTNTPENAKFTGEDMSGYYDFTNLEIGTAVSGYIYGDKAQGLGGSSLVTDGAGTSYNIGGGGFYRDVALTTSDLTGNLAFSGYANAVKSDWTVYSAASSNLVFAINRDTGILGTSSIDLTAHNLGTVTFQDGAGTKSAYINDDYFATFGTASGKGYFVALDTYPPATNDYVSWGYWGYIDNVSASTLTVLPSTWVGGQENNASGHIASLIASGTTTSYTYNGHVIGDVNTGTGHYAIDTTTTDNAVKLDFDFGGGAGSLKNTSYIQFKTTEPTPQIWKISPSGSVGSTGFSLSNTDSVSWGGTLQSGSASIVSGQFYGPNAESVGGSFSATAGTQGAIGVFKGTR</sequence>
<dbReference type="OrthoDB" id="5335024at2"/>
<gene>
    <name evidence="4" type="ordered locus">Sulku_2095</name>
</gene>
<feature type="compositionally biased region" description="Low complexity" evidence="1">
    <location>
        <begin position="232"/>
        <end position="246"/>
    </location>
</feature>
<dbReference type="AlphaFoldDB" id="E4U2Z1"/>
<dbReference type="PANTHER" id="PTHR38731">
    <property type="entry name" value="LIPL45-RELATED LIPOPROTEIN-RELATED"/>
    <property type="match status" value="1"/>
</dbReference>
<feature type="compositionally biased region" description="Gly residues" evidence="1">
    <location>
        <begin position="209"/>
        <end position="231"/>
    </location>
</feature>